<dbReference type="Proteomes" id="UP000095009">
    <property type="component" value="Unassembled WGS sequence"/>
</dbReference>
<proteinExistence type="predicted"/>
<organism evidence="1 2">
    <name type="scientific">Nadsonia fulvescens var. elongata DSM 6958</name>
    <dbReference type="NCBI Taxonomy" id="857566"/>
    <lineage>
        <taxon>Eukaryota</taxon>
        <taxon>Fungi</taxon>
        <taxon>Dikarya</taxon>
        <taxon>Ascomycota</taxon>
        <taxon>Saccharomycotina</taxon>
        <taxon>Dipodascomycetes</taxon>
        <taxon>Dipodascales</taxon>
        <taxon>Dipodascales incertae sedis</taxon>
        <taxon>Nadsonia</taxon>
    </lineage>
</organism>
<evidence type="ECO:0000313" key="2">
    <source>
        <dbReference type="Proteomes" id="UP000095009"/>
    </source>
</evidence>
<name>A0A1E3PGU9_9ASCO</name>
<reference evidence="1 2" key="1">
    <citation type="journal article" date="2016" name="Proc. Natl. Acad. Sci. U.S.A.">
        <title>Comparative genomics of biotechnologically important yeasts.</title>
        <authorList>
            <person name="Riley R."/>
            <person name="Haridas S."/>
            <person name="Wolfe K.H."/>
            <person name="Lopes M.R."/>
            <person name="Hittinger C.T."/>
            <person name="Goeker M."/>
            <person name="Salamov A.A."/>
            <person name="Wisecaver J.H."/>
            <person name="Long T.M."/>
            <person name="Calvey C.H."/>
            <person name="Aerts A.L."/>
            <person name="Barry K.W."/>
            <person name="Choi C."/>
            <person name="Clum A."/>
            <person name="Coughlan A.Y."/>
            <person name="Deshpande S."/>
            <person name="Douglass A.P."/>
            <person name="Hanson S.J."/>
            <person name="Klenk H.-P."/>
            <person name="LaButti K.M."/>
            <person name="Lapidus A."/>
            <person name="Lindquist E.A."/>
            <person name="Lipzen A.M."/>
            <person name="Meier-Kolthoff J.P."/>
            <person name="Ohm R.A."/>
            <person name="Otillar R.P."/>
            <person name="Pangilinan J.L."/>
            <person name="Peng Y."/>
            <person name="Rokas A."/>
            <person name="Rosa C.A."/>
            <person name="Scheuner C."/>
            <person name="Sibirny A.A."/>
            <person name="Slot J.C."/>
            <person name="Stielow J.B."/>
            <person name="Sun H."/>
            <person name="Kurtzman C.P."/>
            <person name="Blackwell M."/>
            <person name="Grigoriev I.V."/>
            <person name="Jeffries T.W."/>
        </authorList>
    </citation>
    <scope>NUCLEOTIDE SEQUENCE [LARGE SCALE GENOMIC DNA]</scope>
    <source>
        <strain evidence="1 2">DSM 6958</strain>
    </source>
</reference>
<sequence>MCCTIDVPLTGKFKNWLTLFSVYTVVSQVKSSPKLASAIRILQIRITTLASYLLAEL</sequence>
<dbReference type="EMBL" id="KV454412">
    <property type="protein sequence ID" value="ODQ64444.1"/>
    <property type="molecule type" value="Genomic_DNA"/>
</dbReference>
<dbReference type="AlphaFoldDB" id="A0A1E3PGU9"/>
<gene>
    <name evidence="1" type="ORF">NADFUDRAFT_71447</name>
</gene>
<protein>
    <submittedName>
        <fullName evidence="1">Uncharacterized protein</fullName>
    </submittedName>
</protein>
<keyword evidence="2" id="KW-1185">Reference proteome</keyword>
<accession>A0A1E3PGU9</accession>
<evidence type="ECO:0000313" key="1">
    <source>
        <dbReference type="EMBL" id="ODQ64444.1"/>
    </source>
</evidence>